<evidence type="ECO:0000313" key="5">
    <source>
        <dbReference type="Proteomes" id="UP000179536"/>
    </source>
</evidence>
<keyword evidence="4" id="KW-1185">Reference proteome</keyword>
<comment type="caution">
    <text evidence="3">The sequence shown here is derived from an EMBL/GenBank/DDBJ whole genome shotgun (WGS) entry which is preliminary data.</text>
</comment>
<name>A0ABD6H5N4_AGRVI</name>
<dbReference type="Proteomes" id="UP000179536">
    <property type="component" value="Unassembled WGS sequence"/>
</dbReference>
<evidence type="ECO:0000259" key="1">
    <source>
        <dbReference type="Pfam" id="PF02498"/>
    </source>
</evidence>
<sequence>MRPLPSWARSCQATNRLPDDEKAYWNLNTVTSNDGIRAGSPHATIGNEPGLYRLIFSSTKPEAERLKRSVFNKVFQPCAASRFAPAAVIDQEIVREQLAMVRAGAVYQRYQQWSAANNTPYIMKSSLGKLLIGRGW</sequence>
<dbReference type="EMBL" id="MBFA02000003">
    <property type="protein sequence ID" value="MUP09407.1"/>
    <property type="molecule type" value="Genomic_DNA"/>
</dbReference>
<dbReference type="EMBL" id="MBFE02000005">
    <property type="protein sequence ID" value="MUO42099.1"/>
    <property type="molecule type" value="Genomic_DNA"/>
</dbReference>
<dbReference type="AlphaFoldDB" id="A0ABD6H5N4"/>
<dbReference type="Proteomes" id="UP000179454">
    <property type="component" value="Unassembled WGS sequence"/>
</dbReference>
<accession>A0ABD6H5N4</accession>
<dbReference type="Pfam" id="PF02498">
    <property type="entry name" value="Bro-N"/>
    <property type="match status" value="1"/>
</dbReference>
<protein>
    <recommendedName>
        <fullName evidence="1">Bro-N domain-containing protein</fullName>
    </recommendedName>
</protein>
<evidence type="ECO:0000313" key="3">
    <source>
        <dbReference type="EMBL" id="MUP09407.1"/>
    </source>
</evidence>
<feature type="domain" description="Bro-N" evidence="1">
    <location>
        <begin position="12"/>
        <end position="75"/>
    </location>
</feature>
<evidence type="ECO:0000313" key="4">
    <source>
        <dbReference type="Proteomes" id="UP000179454"/>
    </source>
</evidence>
<organism evidence="3 5">
    <name type="scientific">Agrobacterium vitis</name>
    <name type="common">Rhizobium vitis</name>
    <dbReference type="NCBI Taxonomy" id="373"/>
    <lineage>
        <taxon>Bacteria</taxon>
        <taxon>Pseudomonadati</taxon>
        <taxon>Pseudomonadota</taxon>
        <taxon>Alphaproteobacteria</taxon>
        <taxon>Hyphomicrobiales</taxon>
        <taxon>Rhizobiaceae</taxon>
        <taxon>Rhizobium/Agrobacterium group</taxon>
        <taxon>Agrobacterium</taxon>
    </lineage>
</organism>
<dbReference type="InterPro" id="IPR003497">
    <property type="entry name" value="BRO_N_domain"/>
</dbReference>
<evidence type="ECO:0000313" key="2">
    <source>
        <dbReference type="EMBL" id="MUO42099.1"/>
    </source>
</evidence>
<reference evidence="4 5" key="1">
    <citation type="submission" date="2019-11" db="EMBL/GenBank/DDBJ databases">
        <title>Whole-genome sequencing of Allorhizobium vitis.</title>
        <authorList>
            <person name="Gan H.M."/>
            <person name="Savka M.A."/>
        </authorList>
    </citation>
    <scope>NUCLEOTIDE SEQUENCE [LARGE SCALE GENOMIC DNA]</scope>
    <source>
        <strain evidence="3 5">RF2/1</strain>
        <strain evidence="2 4">T1/7</strain>
    </source>
</reference>
<gene>
    <name evidence="3" type="ORF">BBK91_005980</name>
    <name evidence="2" type="ORF">BBL17_009900</name>
</gene>
<proteinExistence type="predicted"/>